<evidence type="ECO:0000256" key="5">
    <source>
        <dbReference type="ARBA" id="ARBA00023235"/>
    </source>
</evidence>
<dbReference type="PROSITE" id="PS51217">
    <property type="entry name" value="UVRD_HELICASE_CTER"/>
    <property type="match status" value="1"/>
</dbReference>
<evidence type="ECO:0000256" key="2">
    <source>
        <dbReference type="ARBA" id="ARBA00022801"/>
    </source>
</evidence>
<dbReference type="InterPro" id="IPR027417">
    <property type="entry name" value="P-loop_NTPase"/>
</dbReference>
<dbReference type="GO" id="GO:0043138">
    <property type="term" value="F:3'-5' DNA helicase activity"/>
    <property type="evidence" value="ECO:0007669"/>
    <property type="project" value="UniProtKB-EC"/>
</dbReference>
<evidence type="ECO:0000256" key="7">
    <source>
        <dbReference type="ARBA" id="ARBA00034808"/>
    </source>
</evidence>
<dbReference type="AlphaFoldDB" id="A0A7L9RT69"/>
<keyword evidence="1 10" id="KW-0547">Nucleotide-binding</keyword>
<evidence type="ECO:0000256" key="3">
    <source>
        <dbReference type="ARBA" id="ARBA00022806"/>
    </source>
</evidence>
<dbReference type="EC" id="5.6.2.4" evidence="7"/>
<evidence type="ECO:0000256" key="8">
    <source>
        <dbReference type="ARBA" id="ARBA00034923"/>
    </source>
</evidence>
<comment type="catalytic activity">
    <reaction evidence="6">
        <text>Couples ATP hydrolysis with the unwinding of duplex DNA by translocating in the 3'-5' direction.</text>
        <dbReference type="EC" id="5.6.2.4"/>
    </reaction>
</comment>
<dbReference type="KEGG" id="pbal:CPBP_00369"/>
<dbReference type="EMBL" id="CP054719">
    <property type="protein sequence ID" value="QOL19605.1"/>
    <property type="molecule type" value="Genomic_DNA"/>
</dbReference>
<dbReference type="Proteomes" id="UP000594001">
    <property type="component" value="Chromosome"/>
</dbReference>
<keyword evidence="4 10" id="KW-0067">ATP-binding</keyword>
<dbReference type="PROSITE" id="PS51198">
    <property type="entry name" value="UVRD_HELICASE_ATP_BIND"/>
    <property type="match status" value="1"/>
</dbReference>
<dbReference type="InterPro" id="IPR014016">
    <property type="entry name" value="UvrD-like_ATP-bd"/>
</dbReference>
<dbReference type="GO" id="GO:0005829">
    <property type="term" value="C:cytosol"/>
    <property type="evidence" value="ECO:0007669"/>
    <property type="project" value="TreeGrafter"/>
</dbReference>
<keyword evidence="2 10" id="KW-0378">Hydrolase</keyword>
<evidence type="ECO:0000313" key="14">
    <source>
        <dbReference type="Proteomes" id="UP000594001"/>
    </source>
</evidence>
<dbReference type="GO" id="GO:0033202">
    <property type="term" value="C:DNA helicase complex"/>
    <property type="evidence" value="ECO:0007669"/>
    <property type="project" value="TreeGrafter"/>
</dbReference>
<evidence type="ECO:0000256" key="6">
    <source>
        <dbReference type="ARBA" id="ARBA00034617"/>
    </source>
</evidence>
<gene>
    <name evidence="13" type="primary">addA</name>
    <name evidence="13" type="ORF">CPBP_00369</name>
</gene>
<dbReference type="PANTHER" id="PTHR11070:SF2">
    <property type="entry name" value="ATP-DEPENDENT DNA HELICASE SRS2"/>
    <property type="match status" value="1"/>
</dbReference>
<feature type="binding site" evidence="10">
    <location>
        <begin position="26"/>
        <end position="33"/>
    </location>
    <ligand>
        <name>ATP</name>
        <dbReference type="ChEBI" id="CHEBI:30616"/>
    </ligand>
</feature>
<feature type="domain" description="UvrD-like helicase ATP-binding" evidence="11">
    <location>
        <begin position="5"/>
        <end position="462"/>
    </location>
</feature>
<comment type="catalytic activity">
    <reaction evidence="9">
        <text>ATP + H2O = ADP + phosphate + H(+)</text>
        <dbReference type="Rhea" id="RHEA:13065"/>
        <dbReference type="ChEBI" id="CHEBI:15377"/>
        <dbReference type="ChEBI" id="CHEBI:15378"/>
        <dbReference type="ChEBI" id="CHEBI:30616"/>
        <dbReference type="ChEBI" id="CHEBI:43474"/>
        <dbReference type="ChEBI" id="CHEBI:456216"/>
        <dbReference type="EC" id="5.6.2.4"/>
    </reaction>
</comment>
<evidence type="ECO:0000256" key="1">
    <source>
        <dbReference type="ARBA" id="ARBA00022741"/>
    </source>
</evidence>
<dbReference type="InterPro" id="IPR000212">
    <property type="entry name" value="DNA_helicase_UvrD/REP"/>
</dbReference>
<keyword evidence="14" id="KW-1185">Reference proteome</keyword>
<evidence type="ECO:0000259" key="12">
    <source>
        <dbReference type="PROSITE" id="PS51217"/>
    </source>
</evidence>
<dbReference type="GO" id="GO:0003677">
    <property type="term" value="F:DNA binding"/>
    <property type="evidence" value="ECO:0007669"/>
    <property type="project" value="InterPro"/>
</dbReference>
<dbReference type="Pfam" id="PF13361">
    <property type="entry name" value="UvrD_C"/>
    <property type="match status" value="1"/>
</dbReference>
<dbReference type="Gene3D" id="3.40.50.300">
    <property type="entry name" value="P-loop containing nucleotide triphosphate hydrolases"/>
    <property type="match status" value="4"/>
</dbReference>
<organism evidence="13 14">
    <name type="scientific">Candidatus Bodocaedibacter vickermanii</name>
    <dbReference type="NCBI Taxonomy" id="2741701"/>
    <lineage>
        <taxon>Bacteria</taxon>
        <taxon>Pseudomonadati</taxon>
        <taxon>Pseudomonadota</taxon>
        <taxon>Alphaproteobacteria</taxon>
        <taxon>Holosporales</taxon>
        <taxon>Candidatus Paracaedibacteraceae</taxon>
        <taxon>Candidatus Bodocaedibacter</taxon>
    </lineage>
</organism>
<evidence type="ECO:0000313" key="13">
    <source>
        <dbReference type="EMBL" id="QOL19605.1"/>
    </source>
</evidence>
<keyword evidence="5" id="KW-0413">Isomerase</keyword>
<evidence type="ECO:0000259" key="11">
    <source>
        <dbReference type="PROSITE" id="PS51198"/>
    </source>
</evidence>
<evidence type="ECO:0000256" key="4">
    <source>
        <dbReference type="ARBA" id="ARBA00022840"/>
    </source>
</evidence>
<proteinExistence type="predicted"/>
<dbReference type="Pfam" id="PF00580">
    <property type="entry name" value="UvrD-helicase"/>
    <property type="match status" value="1"/>
</dbReference>
<evidence type="ECO:0000256" key="9">
    <source>
        <dbReference type="ARBA" id="ARBA00048988"/>
    </source>
</evidence>
<dbReference type="GO" id="GO:0000725">
    <property type="term" value="P:recombinational repair"/>
    <property type="evidence" value="ECO:0007669"/>
    <property type="project" value="TreeGrafter"/>
</dbReference>
<dbReference type="SUPFAM" id="SSF52540">
    <property type="entry name" value="P-loop containing nucleoside triphosphate hydrolases"/>
    <property type="match status" value="1"/>
</dbReference>
<dbReference type="PANTHER" id="PTHR11070">
    <property type="entry name" value="UVRD / RECB / PCRA DNA HELICASE FAMILY MEMBER"/>
    <property type="match status" value="1"/>
</dbReference>
<evidence type="ECO:0000256" key="10">
    <source>
        <dbReference type="PROSITE-ProRule" id="PRU00560"/>
    </source>
</evidence>
<keyword evidence="3 10" id="KW-0347">Helicase</keyword>
<accession>A0A7L9RT69</accession>
<dbReference type="InterPro" id="IPR014017">
    <property type="entry name" value="DNA_helicase_UvrD-like_C"/>
</dbReference>
<sequence>MLNVNKTIAANQLAASDPQANVWVNASAGSGKTKVLIDRLLRLLLQGANPKAIVCITFTQAAALEMKHRLHHILEQWAILPEPELIKRLQQLDPDIGGTPKNVSKARVLLNQIFDEPIQIQTIHSFAQTIVSSCPTESKIPFASRLMDDVTMKRLIKQAASELLSQSKVELQRIYTVFSRFKFNGIVEKILDEQAFFRFILMDGIDAFQEKLEEYINHPRLEVDVLKEVSLTLDAFSFDQLANIPEASENDALFIQSLLKALKSRKLESLTDVLLTDKGTPRKRLVSKKVSTVYPNEVGQLFRLADEVFEWDQEIKRDRTVQSTVLVVKLASEFLTYYTNLKLDKGCLDYDDLIFKALEVLSDPSMAQHILYKLDRKIDHILVDEAQDTNIFQWKLIDCIVDGFFQNEDHKTIFVVGDHKQAIFGFQGTDPDIFHRIKTHYLGKSSLRSWNDVSLDISFRSMQTILDFVDTIFEHRPLIEEYSKHTAFHGAGGNVVVHPLCTVDEESDQDVYEVFANQVADEIKKLIGSEITHKGTLHRVNPNDILILIRRRGEHLDQLQLALKEREIPFSAPNRQMMHEDHFVQFILQTLTLIVQPLDHLSMMGWLLNPLVNMKTEGLLFAVQRIISEKPLIEYIHDHPMFVSVMRATEGYTSLEDLYLKISVWVIDHLAVEAYHISNVLAVFESLKVWKLTGDLKTTHSELMAYIQTIPMAQVNRTEHDALRILTVHGAKGLQAPIVILADSTQLPIVRSVFLTDEIETMFLCTSDSQNETLEYKALKERYKESQLKEYYRLLYVALTRAESQLHIFGATKTKVSADSWYGNLPA</sequence>
<reference evidence="13 14" key="1">
    <citation type="submission" date="2020-06" db="EMBL/GenBank/DDBJ databases">
        <title>The endosymbiont of the kinetoplastid Bodo saltans is a Paracaedibacter-like alpha-proteobacterium possessing a putative toxin-antitoxin system.</title>
        <authorList>
            <person name="Midha S."/>
            <person name="Rigden D.J."/>
            <person name="Siozios S."/>
            <person name="Hurst G.D.D."/>
            <person name="Jackson A.P."/>
        </authorList>
    </citation>
    <scope>NUCLEOTIDE SEQUENCE [LARGE SCALE GENOMIC DNA]</scope>
    <source>
        <strain evidence="13">Lake Konstanz</strain>
    </source>
</reference>
<feature type="domain" description="UvrD-like helicase C-terminal" evidence="12">
    <location>
        <begin position="463"/>
        <end position="733"/>
    </location>
</feature>
<protein>
    <recommendedName>
        <fullName evidence="7">DNA 3'-5' helicase</fullName>
        <ecNumber evidence="7">5.6.2.4</ecNumber>
    </recommendedName>
    <alternativeName>
        <fullName evidence="8">DNA 3'-5' helicase II</fullName>
    </alternativeName>
</protein>
<dbReference type="RefSeq" id="WP_350332355.1">
    <property type="nucleotide sequence ID" value="NZ_CP054719.1"/>
</dbReference>
<name>A0A7L9RT69_9PROT</name>
<dbReference type="GO" id="GO:0005524">
    <property type="term" value="F:ATP binding"/>
    <property type="evidence" value="ECO:0007669"/>
    <property type="project" value="UniProtKB-UniRule"/>
</dbReference>
<dbReference type="GO" id="GO:0016787">
    <property type="term" value="F:hydrolase activity"/>
    <property type="evidence" value="ECO:0007669"/>
    <property type="project" value="UniProtKB-UniRule"/>
</dbReference>